<dbReference type="EMBL" id="BQNB010010712">
    <property type="protein sequence ID" value="GJS80975.1"/>
    <property type="molecule type" value="Genomic_DNA"/>
</dbReference>
<evidence type="ECO:0000313" key="9">
    <source>
        <dbReference type="Proteomes" id="UP001151760"/>
    </source>
</evidence>
<evidence type="ECO:0000259" key="7">
    <source>
        <dbReference type="Pfam" id="PF01281"/>
    </source>
</evidence>
<comment type="subcellular location">
    <subcellularLocation>
        <location evidence="1">Nucleus</location>
    </subcellularLocation>
</comment>
<keyword evidence="5" id="KW-0687">Ribonucleoprotein</keyword>
<comment type="caution">
    <text evidence="8">The sequence shown here is derived from an EMBL/GenBank/DDBJ whole genome shotgun (WGS) entry which is preliminary data.</text>
</comment>
<feature type="domain" description="Ribosomal protein L9" evidence="7">
    <location>
        <begin position="52"/>
        <end position="83"/>
    </location>
</feature>
<keyword evidence="9" id="KW-1185">Reference proteome</keyword>
<evidence type="ECO:0000256" key="3">
    <source>
        <dbReference type="ARBA" id="ARBA00022980"/>
    </source>
</evidence>
<feature type="compositionally biased region" description="Low complexity" evidence="6">
    <location>
        <begin position="176"/>
        <end position="195"/>
    </location>
</feature>
<dbReference type="InterPro" id="IPR036935">
    <property type="entry name" value="Ribosomal_bL9_N_sf"/>
</dbReference>
<evidence type="ECO:0000256" key="4">
    <source>
        <dbReference type="ARBA" id="ARBA00023242"/>
    </source>
</evidence>
<name>A0ABQ4YTX3_9ASTR</name>
<keyword evidence="4" id="KW-0539">Nucleus</keyword>
<dbReference type="Gene3D" id="3.40.5.10">
    <property type="entry name" value="Ribosomal protein L9, N-terminal domain"/>
    <property type="match status" value="1"/>
</dbReference>
<evidence type="ECO:0000256" key="6">
    <source>
        <dbReference type="SAM" id="MobiDB-lite"/>
    </source>
</evidence>
<evidence type="ECO:0000256" key="5">
    <source>
        <dbReference type="ARBA" id="ARBA00023274"/>
    </source>
</evidence>
<feature type="region of interest" description="Disordered" evidence="6">
    <location>
        <begin position="119"/>
        <end position="211"/>
    </location>
</feature>
<protein>
    <submittedName>
        <fullName evidence="8">Homeobox protein HAT3.1-like protein</fullName>
    </submittedName>
</protein>
<reference evidence="8" key="2">
    <citation type="submission" date="2022-01" db="EMBL/GenBank/DDBJ databases">
        <authorList>
            <person name="Yamashiro T."/>
            <person name="Shiraishi A."/>
            <person name="Satake H."/>
            <person name="Nakayama K."/>
        </authorList>
    </citation>
    <scope>NUCLEOTIDE SEQUENCE</scope>
</reference>
<gene>
    <name evidence="8" type="ORF">Tco_0747516</name>
</gene>
<accession>A0ABQ4YTX3</accession>
<feature type="compositionally biased region" description="Acidic residues" evidence="6">
    <location>
        <begin position="142"/>
        <end position="175"/>
    </location>
</feature>
<evidence type="ECO:0000256" key="2">
    <source>
        <dbReference type="ARBA" id="ARBA00010605"/>
    </source>
</evidence>
<comment type="similarity">
    <text evidence="2">Belongs to the bacterial ribosomal protein bL9 family.</text>
</comment>
<dbReference type="Pfam" id="PF01281">
    <property type="entry name" value="Ribosomal_L9_N"/>
    <property type="match status" value="1"/>
</dbReference>
<dbReference type="SUPFAM" id="SSF55658">
    <property type="entry name" value="L9 N-domain-like"/>
    <property type="match status" value="1"/>
</dbReference>
<sequence>MHSSSKNRKSGANPNKRANMHIGDFNYPRLADFGAGIFGSNKLQCQQVLEELDNVDKLGNAGETVNVSPRHFRNHLMPKLLAVLNIDKFAYLIAEQRKNDLDYIVFLAGEMIPPGDEGWDKVFPESVASGNTLDDTLGLPSDDSEDDDFNPNDPEVEDDGEGDGDGDDSSSDESDFSSASEDLGAVVNNDPLLELPSDDSEDDDFNPDKVD</sequence>
<dbReference type="PANTHER" id="PTHR12628">
    <property type="entry name" value="POLYCOMB-LIKE TRANSCRIPTION FACTOR"/>
    <property type="match status" value="1"/>
</dbReference>
<reference evidence="8" key="1">
    <citation type="journal article" date="2022" name="Int. J. Mol. Sci.">
        <title>Draft Genome of Tanacetum Coccineum: Genomic Comparison of Closely Related Tanacetum-Family Plants.</title>
        <authorList>
            <person name="Yamashiro T."/>
            <person name="Shiraishi A."/>
            <person name="Nakayama K."/>
            <person name="Satake H."/>
        </authorList>
    </citation>
    <scope>NUCLEOTIDE SEQUENCE</scope>
</reference>
<evidence type="ECO:0000313" key="8">
    <source>
        <dbReference type="EMBL" id="GJS80975.1"/>
    </source>
</evidence>
<dbReference type="Proteomes" id="UP001151760">
    <property type="component" value="Unassembled WGS sequence"/>
</dbReference>
<evidence type="ECO:0000256" key="1">
    <source>
        <dbReference type="ARBA" id="ARBA00004123"/>
    </source>
</evidence>
<dbReference type="InterPro" id="IPR020070">
    <property type="entry name" value="Ribosomal_bL9_N"/>
</dbReference>
<organism evidence="8 9">
    <name type="scientific">Tanacetum coccineum</name>
    <dbReference type="NCBI Taxonomy" id="301880"/>
    <lineage>
        <taxon>Eukaryota</taxon>
        <taxon>Viridiplantae</taxon>
        <taxon>Streptophyta</taxon>
        <taxon>Embryophyta</taxon>
        <taxon>Tracheophyta</taxon>
        <taxon>Spermatophyta</taxon>
        <taxon>Magnoliopsida</taxon>
        <taxon>eudicotyledons</taxon>
        <taxon>Gunneridae</taxon>
        <taxon>Pentapetalae</taxon>
        <taxon>asterids</taxon>
        <taxon>campanulids</taxon>
        <taxon>Asterales</taxon>
        <taxon>Asteraceae</taxon>
        <taxon>Asteroideae</taxon>
        <taxon>Anthemideae</taxon>
        <taxon>Anthemidinae</taxon>
        <taxon>Tanacetum</taxon>
    </lineage>
</organism>
<feature type="compositionally biased region" description="Acidic residues" evidence="6">
    <location>
        <begin position="196"/>
        <end position="205"/>
    </location>
</feature>
<proteinExistence type="inferred from homology"/>
<dbReference type="InterPro" id="IPR009027">
    <property type="entry name" value="Ribosomal_bL9/RNase_H1_N"/>
</dbReference>
<dbReference type="PANTHER" id="PTHR12628:SF13">
    <property type="entry name" value="HOMEOBOX PROTEIN HAT3.1"/>
    <property type="match status" value="1"/>
</dbReference>
<keyword evidence="3" id="KW-0689">Ribosomal protein</keyword>